<reference evidence="1" key="1">
    <citation type="submission" date="2023-05" db="EMBL/GenBank/DDBJ databases">
        <authorList>
            <consortium name="ELIXIR-Norway"/>
        </authorList>
    </citation>
    <scope>NUCLEOTIDE SEQUENCE</scope>
</reference>
<evidence type="ECO:0000313" key="1">
    <source>
        <dbReference type="EMBL" id="CAM9786395.1"/>
    </source>
</evidence>
<reference evidence="1" key="2">
    <citation type="submission" date="2025-03" db="EMBL/GenBank/DDBJ databases">
        <authorList>
            <consortium name="ELIXIR-Norway"/>
            <consortium name="Elixir Norway"/>
        </authorList>
    </citation>
    <scope>NUCLEOTIDE SEQUENCE</scope>
</reference>
<protein>
    <submittedName>
        <fullName evidence="1">Uncharacterized protein</fullName>
    </submittedName>
</protein>
<dbReference type="Proteomes" id="UP001162501">
    <property type="component" value="Chromosome 17"/>
</dbReference>
<name>A0AC59YLY5_RANTA</name>
<evidence type="ECO:0000313" key="2">
    <source>
        <dbReference type="Proteomes" id="UP001162501"/>
    </source>
</evidence>
<dbReference type="EMBL" id="OX596101">
    <property type="protein sequence ID" value="CAM9786395.1"/>
    <property type="molecule type" value="Genomic_DNA"/>
</dbReference>
<proteinExistence type="predicted"/>
<accession>A0AC59YLY5</accession>
<gene>
    <name evidence="1" type="ORF">MRATA1EN22A_LOCUS7444</name>
</gene>
<organism evidence="1 2">
    <name type="scientific">Rangifer tarandus platyrhynchus</name>
    <name type="common">Svalbard reindeer</name>
    <dbReference type="NCBI Taxonomy" id="3082113"/>
    <lineage>
        <taxon>Eukaryota</taxon>
        <taxon>Metazoa</taxon>
        <taxon>Chordata</taxon>
        <taxon>Craniata</taxon>
        <taxon>Vertebrata</taxon>
        <taxon>Euteleostomi</taxon>
        <taxon>Mammalia</taxon>
        <taxon>Eutheria</taxon>
        <taxon>Laurasiatheria</taxon>
        <taxon>Artiodactyla</taxon>
        <taxon>Ruminantia</taxon>
        <taxon>Pecora</taxon>
        <taxon>Cervidae</taxon>
        <taxon>Odocoileinae</taxon>
        <taxon>Rangifer</taxon>
    </lineage>
</organism>
<sequence>MTPNLPNCQKSVKQRIEGKMLIQRLSPLNPSSLSLKWNFGKRLYRRLVWQPLYLHLSLLASLDLVLWKRKNFCFCYIVFHLFDLCGRLDFPGPSGCILP</sequence>